<dbReference type="GO" id="GO:0006508">
    <property type="term" value="P:proteolysis"/>
    <property type="evidence" value="ECO:0007669"/>
    <property type="project" value="UniProtKB-KW"/>
</dbReference>
<dbReference type="InterPro" id="IPR012338">
    <property type="entry name" value="Beta-lactam/transpept-like"/>
</dbReference>
<keyword evidence="13" id="KW-0812">Transmembrane</keyword>
<evidence type="ECO:0000256" key="18">
    <source>
        <dbReference type="ARBA" id="ARBA00022989"/>
    </source>
</evidence>
<keyword evidence="18" id="KW-1133">Transmembrane helix</keyword>
<organism evidence="30 31">
    <name type="scientific">Bartonella bacilliformis Ver097</name>
    <dbReference type="NCBI Taxonomy" id="1293911"/>
    <lineage>
        <taxon>Bacteria</taxon>
        <taxon>Pseudomonadati</taxon>
        <taxon>Pseudomonadota</taxon>
        <taxon>Alphaproteobacteria</taxon>
        <taxon>Hyphomicrobiales</taxon>
        <taxon>Bartonellaceae</taxon>
        <taxon>Bartonella</taxon>
    </lineage>
</organism>
<keyword evidence="10" id="KW-0645">Protease</keyword>
<keyword evidence="22" id="KW-0961">Cell wall biogenesis/degradation</keyword>
<evidence type="ECO:0000313" key="31">
    <source>
        <dbReference type="Proteomes" id="UP000031740"/>
    </source>
</evidence>
<keyword evidence="11" id="KW-0328">Glycosyltransferase</keyword>
<evidence type="ECO:0000256" key="9">
    <source>
        <dbReference type="ARBA" id="ARBA00022645"/>
    </source>
</evidence>
<keyword evidence="15" id="KW-0133">Cell shape</keyword>
<dbReference type="GO" id="GO:0046677">
    <property type="term" value="P:response to antibiotic"/>
    <property type="evidence" value="ECO:0007669"/>
    <property type="project" value="UniProtKB-KW"/>
</dbReference>
<comment type="subcellular location">
    <subcellularLocation>
        <location evidence="1">Cell inner membrane</location>
        <topology evidence="1">Single-pass type II membrane protein</topology>
    </subcellularLocation>
</comment>
<keyword evidence="14" id="KW-0378">Hydrolase</keyword>
<keyword evidence="19" id="KW-0472">Membrane</keyword>
<keyword evidence="20" id="KW-0046">Antibiotic resistance</keyword>
<dbReference type="Gene3D" id="1.10.3810.10">
    <property type="entry name" value="Biosynthetic peptidoglycan transglycosylase-like"/>
    <property type="match status" value="1"/>
</dbReference>
<gene>
    <name evidence="30" type="ORF">H710_00890</name>
</gene>
<dbReference type="Proteomes" id="UP000031740">
    <property type="component" value="Unassembled WGS sequence"/>
</dbReference>
<comment type="caution">
    <text evidence="30">The sequence shown here is derived from an EMBL/GenBank/DDBJ whole genome shotgun (WGS) entry which is preliminary data.</text>
</comment>
<evidence type="ECO:0000256" key="26">
    <source>
        <dbReference type="ARBA" id="ARBA00060592"/>
    </source>
</evidence>
<dbReference type="PANTHER" id="PTHR32282">
    <property type="entry name" value="BINDING PROTEIN TRANSPEPTIDASE, PUTATIVE-RELATED"/>
    <property type="match status" value="1"/>
</dbReference>
<evidence type="ECO:0000256" key="13">
    <source>
        <dbReference type="ARBA" id="ARBA00022692"/>
    </source>
</evidence>
<keyword evidence="17" id="KW-0573">Peptidoglycan synthesis</keyword>
<dbReference type="GO" id="GO:0071555">
    <property type="term" value="P:cell wall organization"/>
    <property type="evidence" value="ECO:0007669"/>
    <property type="project" value="UniProtKB-KW"/>
</dbReference>
<dbReference type="STRING" id="1293911.H710_00890"/>
<dbReference type="FunFam" id="1.10.3810.10:FF:000003">
    <property type="entry name" value="Penicillin-binding protein 1a"/>
    <property type="match status" value="1"/>
</dbReference>
<dbReference type="InterPro" id="IPR036950">
    <property type="entry name" value="PBP_transglycosylase"/>
</dbReference>
<proteinExistence type="inferred from homology"/>
<dbReference type="SUPFAM" id="SSF56601">
    <property type="entry name" value="beta-lactamase/transpeptidase-like"/>
    <property type="match status" value="1"/>
</dbReference>
<dbReference type="HOGENOM" id="CLU_006354_2_4_5"/>
<evidence type="ECO:0000256" key="4">
    <source>
        <dbReference type="ARBA" id="ARBA00007739"/>
    </source>
</evidence>
<accession>A0A072R248</accession>
<evidence type="ECO:0000256" key="15">
    <source>
        <dbReference type="ARBA" id="ARBA00022960"/>
    </source>
</evidence>
<dbReference type="EC" id="2.4.99.28" evidence="24"/>
<evidence type="ECO:0000256" key="12">
    <source>
        <dbReference type="ARBA" id="ARBA00022679"/>
    </source>
</evidence>
<dbReference type="PANTHER" id="PTHR32282:SF27">
    <property type="entry name" value="PENICILLIN-BINDING PROTEIN 1A"/>
    <property type="match status" value="1"/>
</dbReference>
<evidence type="ECO:0000256" key="2">
    <source>
        <dbReference type="ARBA" id="ARBA00004752"/>
    </source>
</evidence>
<keyword evidence="7" id="KW-1003">Cell membrane</keyword>
<evidence type="ECO:0000256" key="1">
    <source>
        <dbReference type="ARBA" id="ARBA00004249"/>
    </source>
</evidence>
<evidence type="ECO:0000259" key="29">
    <source>
        <dbReference type="Pfam" id="PF17092"/>
    </source>
</evidence>
<comment type="similarity">
    <text evidence="4">In the N-terminal section; belongs to the glycosyltransferase 51 family.</text>
</comment>
<dbReference type="InterPro" id="IPR050396">
    <property type="entry name" value="Glycosyltr_51/Transpeptidase"/>
</dbReference>
<comment type="catalytic activity">
    <reaction evidence="23">
        <text>Preferential cleavage: (Ac)2-L-Lys-D-Ala-|-D-Ala. Also transpeptidation of peptidyl-alanyl moieties that are N-acyl substituents of D-alanine.</text>
        <dbReference type="EC" id="3.4.16.4"/>
    </reaction>
</comment>
<dbReference type="RefSeq" id="WP_041849619.1">
    <property type="nucleotide sequence ID" value="NZ_KL503804.1"/>
</dbReference>
<dbReference type="InterPro" id="IPR023346">
    <property type="entry name" value="Lysozyme-like_dom_sf"/>
</dbReference>
<protein>
    <recommendedName>
        <fullName evidence="6">Penicillin-binding protein 1A</fullName>
        <ecNumber evidence="24">2.4.99.28</ecNumber>
        <ecNumber evidence="5">3.4.16.4</ecNumber>
    </recommendedName>
</protein>
<name>A0A072R248_BARBA</name>
<evidence type="ECO:0000256" key="14">
    <source>
        <dbReference type="ARBA" id="ARBA00022801"/>
    </source>
</evidence>
<evidence type="ECO:0000256" key="10">
    <source>
        <dbReference type="ARBA" id="ARBA00022670"/>
    </source>
</evidence>
<evidence type="ECO:0000256" key="24">
    <source>
        <dbReference type="ARBA" id="ARBA00044770"/>
    </source>
</evidence>
<evidence type="ECO:0000256" key="20">
    <source>
        <dbReference type="ARBA" id="ARBA00023251"/>
    </source>
</evidence>
<evidence type="ECO:0000256" key="16">
    <source>
        <dbReference type="ARBA" id="ARBA00022968"/>
    </source>
</evidence>
<keyword evidence="8" id="KW-0997">Cell inner membrane</keyword>
<keyword evidence="12" id="KW-0808">Transferase</keyword>
<dbReference type="Gene3D" id="3.40.710.10">
    <property type="entry name" value="DD-peptidase/beta-lactamase superfamily"/>
    <property type="match status" value="2"/>
</dbReference>
<evidence type="ECO:0000259" key="28">
    <source>
        <dbReference type="Pfam" id="PF00912"/>
    </source>
</evidence>
<evidence type="ECO:0000256" key="11">
    <source>
        <dbReference type="ARBA" id="ARBA00022676"/>
    </source>
</evidence>
<dbReference type="GO" id="GO:0008360">
    <property type="term" value="P:regulation of cell shape"/>
    <property type="evidence" value="ECO:0007669"/>
    <property type="project" value="UniProtKB-KW"/>
</dbReference>
<dbReference type="GO" id="GO:0009252">
    <property type="term" value="P:peptidoglycan biosynthetic process"/>
    <property type="evidence" value="ECO:0007669"/>
    <property type="project" value="UniProtKB-UniPathway"/>
</dbReference>
<evidence type="ECO:0000256" key="7">
    <source>
        <dbReference type="ARBA" id="ARBA00022475"/>
    </source>
</evidence>
<keyword evidence="21" id="KW-0511">Multifunctional enzyme</keyword>
<keyword evidence="9" id="KW-0121">Carboxypeptidase</keyword>
<reference evidence="30 31" key="1">
    <citation type="submission" date="2013-04" db="EMBL/GenBank/DDBJ databases">
        <title>The Genome Sequence of Bartonella bacilliformis Ver097.</title>
        <authorList>
            <consortium name="The Broad Institute Genomics Platform"/>
            <consortium name="The Broad Institute Genome Sequencing Center for Infectious Disease"/>
            <person name="Feldgarden M."/>
            <person name="Kirby J."/>
            <person name="Birtles R."/>
            <person name="Dasch G."/>
            <person name="Hendrix L."/>
            <person name="Koehler J."/>
            <person name="Walker B."/>
            <person name="Young S.K."/>
            <person name="Zeng Q."/>
            <person name="Gargeya S."/>
            <person name="Fitzgerald M."/>
            <person name="Haas B."/>
            <person name="Abouelleil A."/>
            <person name="Allen A.W."/>
            <person name="Alvarado L."/>
            <person name="Arachchi H.M."/>
            <person name="Berlin A.M."/>
            <person name="Chapman S.B."/>
            <person name="Gainer-Dewar J."/>
            <person name="Goldberg J."/>
            <person name="Griggs A."/>
            <person name="Gujja S."/>
            <person name="Hansen M."/>
            <person name="Howarth C."/>
            <person name="Imamovic A."/>
            <person name="Ireland A."/>
            <person name="Larimer J."/>
            <person name="McCowan C."/>
            <person name="Murphy C."/>
            <person name="Pearson M."/>
            <person name="Poon T.W."/>
            <person name="Priest M."/>
            <person name="Roberts A."/>
            <person name="Saif S."/>
            <person name="Shea T."/>
            <person name="Sisk P."/>
            <person name="Sykes S."/>
            <person name="Wortman J."/>
            <person name="Nusbaum C."/>
            <person name="Birren B."/>
        </authorList>
    </citation>
    <scope>NUCLEOTIDE SEQUENCE [LARGE SCALE GENOMIC DNA]</scope>
    <source>
        <strain evidence="30 31">Ver097</strain>
    </source>
</reference>
<comment type="pathway">
    <text evidence="26">Glycan biosynthesis.</text>
</comment>
<feature type="domain" description="Glycosyl transferase family 51" evidence="28">
    <location>
        <begin position="56"/>
        <end position="233"/>
    </location>
</feature>
<dbReference type="EMBL" id="ASIV01000005">
    <property type="protein sequence ID" value="KEG19676.1"/>
    <property type="molecule type" value="Genomic_DNA"/>
</dbReference>
<dbReference type="EC" id="3.4.16.4" evidence="5"/>
<evidence type="ECO:0000256" key="17">
    <source>
        <dbReference type="ARBA" id="ARBA00022984"/>
    </source>
</evidence>
<dbReference type="PATRIC" id="fig|1293911.3.peg.922"/>
<keyword evidence="16" id="KW-0735">Signal-anchor</keyword>
<dbReference type="GO" id="GO:0008955">
    <property type="term" value="F:peptidoglycan glycosyltransferase activity"/>
    <property type="evidence" value="ECO:0007669"/>
    <property type="project" value="UniProtKB-EC"/>
</dbReference>
<evidence type="ECO:0000256" key="23">
    <source>
        <dbReference type="ARBA" id="ARBA00034000"/>
    </source>
</evidence>
<dbReference type="Pfam" id="PF17092">
    <property type="entry name" value="PCB_OB"/>
    <property type="match status" value="1"/>
</dbReference>
<evidence type="ECO:0000256" key="25">
    <source>
        <dbReference type="ARBA" id="ARBA00049902"/>
    </source>
</evidence>
<dbReference type="InterPro" id="IPR001460">
    <property type="entry name" value="PCN-bd_Tpept"/>
</dbReference>
<sequence>MMIFFRYFFRSFITIGFYKTVLLLIMTNSQANGLPDYKALSLYEPPVVTRVHATDGNLMAEFATKNRLYLPIQLIPNILKEAFISAEDKNFYNHFGLDPEGISRALISNIIHMGSGRRPEGASTITQQVAKNFLLNSDPTFERKLKEAILAMRIERTYSKDHILELYLNEIYLGRGTYGVASASLTYFNKSVDELTLEECAYLAALPKAPANYDPFRHTQRAIERRNWVIDRMVVNRYITLEQGEQAKEKPLGVVLRGRDSYVFAADYFTEEVRRDLMNRYGAEALYKGGFSVRTTLDPHLQLIARHALQNGLIKFDHTQGWRGAYKHIDNQKEKDWGIALADIPKLSDVPEWDLAVVLSADANKIEIGLQPKLEESGLLSKKREISQLSTEQSKWALKVINKNGHFKTVKNLSDVLHIGDVIFVKKLSDADNMYSLQQIPKVEGAIVVMDPHTGRVLAMIGGFSFAVSEFNRATQAYRQTGSAFKPFVYAAALDNGYTPASVILDAPVEIRQSNGTVWQPKNYGDTFAGPSTLRYGIEYSRNLMTVRLANDMGMNLVSEYAERFGVASKLPPYLPMALGAGETTVLKMVTAYSVIANGGRSLQPSLIDRIQDRYGRTIYRHDNRLCENCNAQSWDYQSEPKLIDERDQVLDPMTAYQITSMMEGAVKRGTAASLRYLNQHIAGKTGTTNDSKDAWFIGFTPDLVVGVFLGYDQPASLGHKGTGSALVVPIFGEFMNNALKDKPDVPFKVPDDMILMAINRKTGMLAVEGDTDVIIEAFKPGTGPSDMYQVIGGTNSFQEGVPTVTTSPQVHKALESGTGGLY</sequence>
<comment type="catalytic activity">
    <reaction evidence="25">
        <text>[GlcNAc-(1-&gt;4)-Mur2Ac(oyl-L-Ala-gamma-D-Glu-L-Lys-D-Ala-D-Ala)](n)-di-trans,octa-cis-undecaprenyl diphosphate + beta-D-GlcNAc-(1-&gt;4)-Mur2Ac(oyl-L-Ala-gamma-D-Glu-L-Lys-D-Ala-D-Ala)-di-trans,octa-cis-undecaprenyl diphosphate = [GlcNAc-(1-&gt;4)-Mur2Ac(oyl-L-Ala-gamma-D-Glu-L-Lys-D-Ala-D-Ala)](n+1)-di-trans,octa-cis-undecaprenyl diphosphate + di-trans,octa-cis-undecaprenyl diphosphate + H(+)</text>
        <dbReference type="Rhea" id="RHEA:23708"/>
        <dbReference type="Rhea" id="RHEA-COMP:9602"/>
        <dbReference type="Rhea" id="RHEA-COMP:9603"/>
        <dbReference type="ChEBI" id="CHEBI:15378"/>
        <dbReference type="ChEBI" id="CHEBI:58405"/>
        <dbReference type="ChEBI" id="CHEBI:60033"/>
        <dbReference type="ChEBI" id="CHEBI:78435"/>
        <dbReference type="EC" id="2.4.99.28"/>
    </reaction>
</comment>
<dbReference type="GO" id="GO:0005886">
    <property type="term" value="C:plasma membrane"/>
    <property type="evidence" value="ECO:0007669"/>
    <property type="project" value="UniProtKB-SubCell"/>
</dbReference>
<evidence type="ECO:0000256" key="6">
    <source>
        <dbReference type="ARBA" id="ARBA00018638"/>
    </source>
</evidence>
<comment type="pathway">
    <text evidence="2">Cell wall biogenesis; peptidoglycan biosynthesis.</text>
</comment>
<evidence type="ECO:0000256" key="19">
    <source>
        <dbReference type="ARBA" id="ARBA00023136"/>
    </source>
</evidence>
<dbReference type="GO" id="GO:0008658">
    <property type="term" value="F:penicillin binding"/>
    <property type="evidence" value="ECO:0007669"/>
    <property type="project" value="InterPro"/>
</dbReference>
<evidence type="ECO:0000256" key="22">
    <source>
        <dbReference type="ARBA" id="ARBA00023316"/>
    </source>
</evidence>
<dbReference type="AlphaFoldDB" id="A0A072R248"/>
<comment type="similarity">
    <text evidence="3">In the C-terminal section; belongs to the transpeptidase family.</text>
</comment>
<dbReference type="UniPathway" id="UPA00219"/>
<dbReference type="Pfam" id="PF00905">
    <property type="entry name" value="Transpeptidase"/>
    <property type="match status" value="1"/>
</dbReference>
<dbReference type="InterPro" id="IPR001264">
    <property type="entry name" value="Glyco_trans_51"/>
</dbReference>
<dbReference type="GO" id="GO:0030288">
    <property type="term" value="C:outer membrane-bounded periplasmic space"/>
    <property type="evidence" value="ECO:0007669"/>
    <property type="project" value="TreeGrafter"/>
</dbReference>
<evidence type="ECO:0000256" key="8">
    <source>
        <dbReference type="ARBA" id="ARBA00022519"/>
    </source>
</evidence>
<dbReference type="InterPro" id="IPR031376">
    <property type="entry name" value="PCB_OB"/>
</dbReference>
<dbReference type="NCBIfam" id="TIGR02074">
    <property type="entry name" value="PBP_1a_fam"/>
    <property type="match status" value="1"/>
</dbReference>
<evidence type="ECO:0000259" key="27">
    <source>
        <dbReference type="Pfam" id="PF00905"/>
    </source>
</evidence>
<evidence type="ECO:0000256" key="5">
    <source>
        <dbReference type="ARBA" id="ARBA00012448"/>
    </source>
</evidence>
<evidence type="ECO:0000256" key="21">
    <source>
        <dbReference type="ARBA" id="ARBA00023268"/>
    </source>
</evidence>
<dbReference type="GO" id="GO:0009002">
    <property type="term" value="F:serine-type D-Ala-D-Ala carboxypeptidase activity"/>
    <property type="evidence" value="ECO:0007669"/>
    <property type="project" value="UniProtKB-EC"/>
</dbReference>
<feature type="domain" description="Penicillin-binding protein OB-like" evidence="29">
    <location>
        <begin position="322"/>
        <end position="443"/>
    </location>
</feature>
<evidence type="ECO:0000256" key="3">
    <source>
        <dbReference type="ARBA" id="ARBA00007090"/>
    </source>
</evidence>
<evidence type="ECO:0000313" key="30">
    <source>
        <dbReference type="EMBL" id="KEG19676.1"/>
    </source>
</evidence>
<dbReference type="Pfam" id="PF00912">
    <property type="entry name" value="Transgly"/>
    <property type="match status" value="1"/>
</dbReference>
<feature type="domain" description="Penicillin-binding protein transpeptidase" evidence="27">
    <location>
        <begin position="445"/>
        <end position="736"/>
    </location>
</feature>
<dbReference type="SUPFAM" id="SSF53955">
    <property type="entry name" value="Lysozyme-like"/>
    <property type="match status" value="1"/>
</dbReference>